<protein>
    <recommendedName>
        <fullName evidence="5">Copper amine oxidase-like N-terminal domain-containing protein</fullName>
    </recommendedName>
</protein>
<sequence length="192" mass="20864">MKKWSYLLVGILIGAIIATSGSAAAAQIKSLVGQKVSGELNVVINGQKLQDKGAVIGGRTNAPVRAISDAIGGVLTLNGDTIYITTDSGNADQSKTESSNKYLDMSKERLDEKKKDLENQIKILNSGKQELLDLIEKTQETNSSTTDINLIKSGTEKIEKINNEIKTLFDPELEKCQQDLKLVEEALSKLEE</sequence>
<evidence type="ECO:0008006" key="5">
    <source>
        <dbReference type="Google" id="ProtNLM"/>
    </source>
</evidence>
<gene>
    <name evidence="3" type="ORF">GCM10010913_05590</name>
</gene>
<proteinExistence type="predicted"/>
<evidence type="ECO:0000256" key="2">
    <source>
        <dbReference type="SAM" id="SignalP"/>
    </source>
</evidence>
<feature type="signal peptide" evidence="2">
    <location>
        <begin position="1"/>
        <end position="25"/>
    </location>
</feature>
<keyword evidence="1" id="KW-0175">Coiled coil</keyword>
<evidence type="ECO:0000313" key="3">
    <source>
        <dbReference type="EMBL" id="GGF86994.1"/>
    </source>
</evidence>
<evidence type="ECO:0000256" key="1">
    <source>
        <dbReference type="SAM" id="Coils"/>
    </source>
</evidence>
<dbReference type="RefSeq" id="WP_120462519.1">
    <property type="nucleotide sequence ID" value="NZ_BMIW01000003.1"/>
</dbReference>
<keyword evidence="2" id="KW-0732">Signal</keyword>
<reference evidence="4" key="1">
    <citation type="journal article" date="2019" name="Int. J. Syst. Evol. Microbiol.">
        <title>The Global Catalogue of Microorganisms (GCM) 10K type strain sequencing project: providing services to taxonomists for standard genome sequencing and annotation.</title>
        <authorList>
            <consortium name="The Broad Institute Genomics Platform"/>
            <consortium name="The Broad Institute Genome Sequencing Center for Infectious Disease"/>
            <person name="Wu L."/>
            <person name="Ma J."/>
        </authorList>
    </citation>
    <scope>NUCLEOTIDE SEQUENCE [LARGE SCALE GENOMIC DNA]</scope>
    <source>
        <strain evidence="4">CGMCC 1.15420</strain>
    </source>
</reference>
<feature type="chain" id="PRO_5046651878" description="Copper amine oxidase-like N-terminal domain-containing protein" evidence="2">
    <location>
        <begin position="26"/>
        <end position="192"/>
    </location>
</feature>
<evidence type="ECO:0000313" key="4">
    <source>
        <dbReference type="Proteomes" id="UP000608420"/>
    </source>
</evidence>
<name>A0ABQ1VPI5_9BACL</name>
<accession>A0ABQ1VPI5</accession>
<dbReference type="EMBL" id="BMIW01000003">
    <property type="protein sequence ID" value="GGF86994.1"/>
    <property type="molecule type" value="Genomic_DNA"/>
</dbReference>
<dbReference type="Proteomes" id="UP000608420">
    <property type="component" value="Unassembled WGS sequence"/>
</dbReference>
<comment type="caution">
    <text evidence="3">The sequence shown here is derived from an EMBL/GenBank/DDBJ whole genome shotgun (WGS) entry which is preliminary data.</text>
</comment>
<keyword evidence="4" id="KW-1185">Reference proteome</keyword>
<feature type="coiled-coil region" evidence="1">
    <location>
        <begin position="100"/>
        <end position="134"/>
    </location>
</feature>
<organism evidence="3 4">
    <name type="scientific">Paenibacillus aceti</name>
    <dbReference type="NCBI Taxonomy" id="1820010"/>
    <lineage>
        <taxon>Bacteria</taxon>
        <taxon>Bacillati</taxon>
        <taxon>Bacillota</taxon>
        <taxon>Bacilli</taxon>
        <taxon>Bacillales</taxon>
        <taxon>Paenibacillaceae</taxon>
        <taxon>Paenibacillus</taxon>
    </lineage>
</organism>